<proteinExistence type="predicted"/>
<accession>A0A2N9E542</accession>
<name>A0A2N9E542_FAGSY</name>
<dbReference type="PANTHER" id="PTHR47481">
    <property type="match status" value="1"/>
</dbReference>
<evidence type="ECO:0000313" key="3">
    <source>
        <dbReference type="EMBL" id="SPC74077.1"/>
    </source>
</evidence>
<gene>
    <name evidence="3" type="ORF">FSB_LOCUS1959</name>
</gene>
<dbReference type="AlphaFoldDB" id="A0A2N9E542"/>
<organism evidence="3">
    <name type="scientific">Fagus sylvatica</name>
    <name type="common">Beechnut</name>
    <dbReference type="NCBI Taxonomy" id="28930"/>
    <lineage>
        <taxon>Eukaryota</taxon>
        <taxon>Viridiplantae</taxon>
        <taxon>Streptophyta</taxon>
        <taxon>Embryophyta</taxon>
        <taxon>Tracheophyta</taxon>
        <taxon>Spermatophyta</taxon>
        <taxon>Magnoliopsida</taxon>
        <taxon>eudicotyledons</taxon>
        <taxon>Gunneridae</taxon>
        <taxon>Pentapetalae</taxon>
        <taxon>rosids</taxon>
        <taxon>fabids</taxon>
        <taxon>Fagales</taxon>
        <taxon>Fagaceae</taxon>
        <taxon>Fagus</taxon>
    </lineage>
</organism>
<feature type="compositionally biased region" description="Polar residues" evidence="1">
    <location>
        <begin position="255"/>
        <end position="268"/>
    </location>
</feature>
<reference evidence="3" key="1">
    <citation type="submission" date="2018-02" db="EMBL/GenBank/DDBJ databases">
        <authorList>
            <person name="Cohen D.B."/>
            <person name="Kent A.D."/>
        </authorList>
    </citation>
    <scope>NUCLEOTIDE SEQUENCE</scope>
</reference>
<feature type="compositionally biased region" description="Polar residues" evidence="1">
    <location>
        <begin position="235"/>
        <end position="245"/>
    </location>
</feature>
<evidence type="ECO:0000259" key="2">
    <source>
        <dbReference type="Pfam" id="PF14244"/>
    </source>
</evidence>
<dbReference type="Pfam" id="PF14244">
    <property type="entry name" value="Retrotran_gag_3"/>
    <property type="match status" value="1"/>
</dbReference>
<protein>
    <recommendedName>
        <fullName evidence="2">Retrotransposon Copia-like N-terminal domain-containing protein</fullName>
    </recommendedName>
</protein>
<dbReference type="PANTHER" id="PTHR47481:SF10">
    <property type="entry name" value="COPIA-LIKE POLYPROTEIN_RETROTRANSPOSON"/>
    <property type="match status" value="1"/>
</dbReference>
<feature type="domain" description="Retrotransposon Copia-like N-terminal" evidence="2">
    <location>
        <begin position="31"/>
        <end position="69"/>
    </location>
</feature>
<sequence>MSSSSSSSSSSSISIPSQTSSTHSLSPLHHLITIKLTRDNYLLWKAQIVPYLKGQHLFSFIDGSQSSPPQFLPLTSNENSQPSLNPDFLTWQTQDQMILSAFISSLSENILAYVVKCSTSRDVWITLERMFTAHSRARSMNIHYQLATLKKGDSSVADYFHKFTHLTDTLAAVDQPLPPHEALSFLLAGLGSDYDSLVTSVKTQVQPMSLEDLYGHMLSHELRLAQHQPTVDLSNVSANFTNKGPSNRGGRGGRHSSNYFSNRSGRFSQNNQRGRGRGRQTHSYPSNRPVCQVCQKPGHAALQCYHRFDNTYTSESTPQMQALFATPNYSQDPNWYPDLGATHHLTHDLTNLNIRADEYQGSDQIRVGSGFEASSVARPE</sequence>
<dbReference type="EMBL" id="OIVN01000091">
    <property type="protein sequence ID" value="SPC74077.1"/>
    <property type="molecule type" value="Genomic_DNA"/>
</dbReference>
<feature type="region of interest" description="Disordered" evidence="1">
    <location>
        <begin position="1"/>
        <end position="24"/>
    </location>
</feature>
<feature type="region of interest" description="Disordered" evidence="1">
    <location>
        <begin position="235"/>
        <end position="286"/>
    </location>
</feature>
<evidence type="ECO:0000256" key="1">
    <source>
        <dbReference type="SAM" id="MobiDB-lite"/>
    </source>
</evidence>
<dbReference type="Pfam" id="PF14223">
    <property type="entry name" value="Retrotran_gag_2"/>
    <property type="match status" value="1"/>
</dbReference>
<dbReference type="InterPro" id="IPR029472">
    <property type="entry name" value="Copia-like_N"/>
</dbReference>